<comment type="similarity">
    <text evidence="2">Belongs to the ADIPOR family.</text>
</comment>
<evidence type="ECO:0000256" key="2">
    <source>
        <dbReference type="ARBA" id="ARBA00007018"/>
    </source>
</evidence>
<dbReference type="EMBL" id="LSMT01000095">
    <property type="protein sequence ID" value="PFX27796.1"/>
    <property type="molecule type" value="Genomic_DNA"/>
</dbReference>
<evidence type="ECO:0000256" key="1">
    <source>
        <dbReference type="ARBA" id="ARBA00004141"/>
    </source>
</evidence>
<evidence type="ECO:0000256" key="5">
    <source>
        <dbReference type="ARBA" id="ARBA00023136"/>
    </source>
</evidence>
<evidence type="ECO:0000256" key="4">
    <source>
        <dbReference type="ARBA" id="ARBA00022989"/>
    </source>
</evidence>
<evidence type="ECO:0000256" key="7">
    <source>
        <dbReference type="SAM" id="Phobius"/>
    </source>
</evidence>
<dbReference type="OrthoDB" id="5949390at2759"/>
<evidence type="ECO:0000256" key="6">
    <source>
        <dbReference type="PIRSR" id="PIRSR604254-1"/>
    </source>
</evidence>
<evidence type="ECO:0000256" key="3">
    <source>
        <dbReference type="ARBA" id="ARBA00022692"/>
    </source>
</evidence>
<dbReference type="InterPro" id="IPR004254">
    <property type="entry name" value="AdipoR/HlyIII-related"/>
</dbReference>
<keyword evidence="5 7" id="KW-0472">Membrane</keyword>
<dbReference type="Proteomes" id="UP000225706">
    <property type="component" value="Unassembled WGS sequence"/>
</dbReference>
<dbReference type="GO" id="GO:0046872">
    <property type="term" value="F:metal ion binding"/>
    <property type="evidence" value="ECO:0007669"/>
    <property type="project" value="UniProtKB-KW"/>
</dbReference>
<evidence type="ECO:0000313" key="8">
    <source>
        <dbReference type="EMBL" id="PFX27796.1"/>
    </source>
</evidence>
<keyword evidence="3 7" id="KW-0812">Transmembrane</keyword>
<feature type="transmembrane region" description="Helical" evidence="7">
    <location>
        <begin position="324"/>
        <end position="347"/>
    </location>
</feature>
<accession>A0A2B4SEJ1</accession>
<evidence type="ECO:0000313" key="9">
    <source>
        <dbReference type="Proteomes" id="UP000225706"/>
    </source>
</evidence>
<sequence length="360" mass="40753">MVKGKRNSLNTTAADNNRSLMFGAIDNDRIIFEEEEMPRGLREPFIKSGYRRANSTPWQCLKSLFYINNESFNVWSHIIAALYFAVRYGMAVSNQMDSILDPFNLPLLASAMGTVILYSSSATAHLFNSISERGYKICFFFDYSAVSFYTFTSCQAMFFYARPVNSHWRIFESPALYLSLAALFSFLVTYGCCKTDAAVNKFSTFLRMLSAIAAWIHSTLPILVGMTLCTCHAANKRCLSFSTCSSLPVSYFLRHAFYTFLAGFMYSTRLPERLISGKFDLVGNSHHFLHVCVAVGTEYAFKMVEFEINARKANKLLQETTNYVSILNTLVAAILVMFLNAGIAFWFSMALKKKESVHKN</sequence>
<protein>
    <submittedName>
        <fullName evidence="8">Membrane progestin receptor gamma-B</fullName>
    </submittedName>
</protein>
<dbReference type="PANTHER" id="PTHR20855">
    <property type="entry name" value="ADIPOR/PROGESTIN RECEPTOR-RELATED"/>
    <property type="match status" value="1"/>
</dbReference>
<dbReference type="PANTHER" id="PTHR20855:SF143">
    <property type="entry name" value="MEMBRANE PROGESTIN RECEPTOR EPSILON"/>
    <property type="match status" value="1"/>
</dbReference>
<gene>
    <name evidence="8" type="primary">paqr5b</name>
    <name evidence="8" type="ORF">AWC38_SpisGene25762</name>
</gene>
<dbReference type="Pfam" id="PF03006">
    <property type="entry name" value="HlyIII"/>
    <property type="match status" value="1"/>
</dbReference>
<feature type="transmembrane region" description="Helical" evidence="7">
    <location>
        <begin position="103"/>
        <end position="127"/>
    </location>
</feature>
<feature type="binding site" evidence="6">
    <location>
        <position position="125"/>
    </location>
    <ligand>
        <name>Zn(2+)</name>
        <dbReference type="ChEBI" id="CHEBI:29105"/>
    </ligand>
</feature>
<reference evidence="9" key="1">
    <citation type="journal article" date="2017" name="bioRxiv">
        <title>Comparative analysis of the genomes of Stylophora pistillata and Acropora digitifera provides evidence for extensive differences between species of corals.</title>
        <authorList>
            <person name="Voolstra C.R."/>
            <person name="Li Y."/>
            <person name="Liew Y.J."/>
            <person name="Baumgarten S."/>
            <person name="Zoccola D."/>
            <person name="Flot J.-F."/>
            <person name="Tambutte S."/>
            <person name="Allemand D."/>
            <person name="Aranda M."/>
        </authorList>
    </citation>
    <scope>NUCLEOTIDE SEQUENCE [LARGE SCALE GENOMIC DNA]</scope>
</reference>
<keyword evidence="9" id="KW-1185">Reference proteome</keyword>
<feature type="transmembrane region" description="Helical" evidence="7">
    <location>
        <begin position="205"/>
        <end position="228"/>
    </location>
</feature>
<keyword evidence="6" id="KW-0479">Metal-binding</keyword>
<feature type="transmembrane region" description="Helical" evidence="7">
    <location>
        <begin position="72"/>
        <end position="91"/>
    </location>
</feature>
<proteinExistence type="inferred from homology"/>
<keyword evidence="4 7" id="KW-1133">Transmembrane helix</keyword>
<feature type="binding site" evidence="6">
    <location>
        <position position="286"/>
    </location>
    <ligand>
        <name>Zn(2+)</name>
        <dbReference type="ChEBI" id="CHEBI:29105"/>
    </ligand>
</feature>
<dbReference type="GO" id="GO:0038023">
    <property type="term" value="F:signaling receptor activity"/>
    <property type="evidence" value="ECO:0007669"/>
    <property type="project" value="TreeGrafter"/>
</dbReference>
<comment type="caution">
    <text evidence="8">The sequence shown here is derived from an EMBL/GenBank/DDBJ whole genome shotgun (WGS) entry which is preliminary data.</text>
</comment>
<comment type="subcellular location">
    <subcellularLocation>
        <location evidence="1">Membrane</location>
        <topology evidence="1">Multi-pass membrane protein</topology>
    </subcellularLocation>
</comment>
<dbReference type="GO" id="GO:0016020">
    <property type="term" value="C:membrane"/>
    <property type="evidence" value="ECO:0007669"/>
    <property type="project" value="UniProtKB-SubCell"/>
</dbReference>
<name>A0A2B4SEJ1_STYPI</name>
<feature type="transmembrane region" description="Helical" evidence="7">
    <location>
        <begin position="139"/>
        <end position="160"/>
    </location>
</feature>
<feature type="transmembrane region" description="Helical" evidence="7">
    <location>
        <begin position="175"/>
        <end position="193"/>
    </location>
</feature>
<feature type="transmembrane region" description="Helical" evidence="7">
    <location>
        <begin position="248"/>
        <end position="266"/>
    </location>
</feature>
<keyword evidence="8" id="KW-0675">Receptor</keyword>
<organism evidence="8 9">
    <name type="scientific">Stylophora pistillata</name>
    <name type="common">Smooth cauliflower coral</name>
    <dbReference type="NCBI Taxonomy" id="50429"/>
    <lineage>
        <taxon>Eukaryota</taxon>
        <taxon>Metazoa</taxon>
        <taxon>Cnidaria</taxon>
        <taxon>Anthozoa</taxon>
        <taxon>Hexacorallia</taxon>
        <taxon>Scleractinia</taxon>
        <taxon>Astrocoeniina</taxon>
        <taxon>Pocilloporidae</taxon>
        <taxon>Stylophora</taxon>
    </lineage>
</organism>
<feature type="binding site" evidence="6">
    <location>
        <position position="290"/>
    </location>
    <ligand>
        <name>Zn(2+)</name>
        <dbReference type="ChEBI" id="CHEBI:29105"/>
    </ligand>
</feature>
<dbReference type="AlphaFoldDB" id="A0A2B4SEJ1"/>
<keyword evidence="6" id="KW-0862">Zinc</keyword>